<dbReference type="PANTHER" id="PTHR43715:SF1">
    <property type="entry name" value="GDP-MANNOSE 4,6 DEHYDRATASE"/>
    <property type="match status" value="1"/>
</dbReference>
<evidence type="ECO:0000256" key="2">
    <source>
        <dbReference type="ARBA" id="ARBA00001937"/>
    </source>
</evidence>
<keyword evidence="10" id="KW-1185">Reference proteome</keyword>
<dbReference type="GO" id="GO:0008446">
    <property type="term" value="F:GDP-mannose 4,6-dehydratase activity"/>
    <property type="evidence" value="ECO:0007669"/>
    <property type="project" value="UniProtKB-UniRule"/>
</dbReference>
<evidence type="ECO:0000259" key="8">
    <source>
        <dbReference type="Pfam" id="PF16363"/>
    </source>
</evidence>
<organism evidence="9 10">
    <name type="scientific">Micavibrio aeruginosavorus (strain ARL-13)</name>
    <dbReference type="NCBI Taxonomy" id="856793"/>
    <lineage>
        <taxon>Bacteria</taxon>
        <taxon>Pseudomonadati</taxon>
        <taxon>Bdellovibrionota</taxon>
        <taxon>Bdellovibrionia</taxon>
        <taxon>Bdellovibrionales</taxon>
        <taxon>Pseudobdellovibrionaceae</taxon>
        <taxon>Micavibrio</taxon>
    </lineage>
</organism>
<dbReference type="InterPro" id="IPR006368">
    <property type="entry name" value="GDP_Man_deHydtase"/>
</dbReference>
<dbReference type="CDD" id="cd05260">
    <property type="entry name" value="GDP_MD_SDR_e"/>
    <property type="match status" value="1"/>
</dbReference>
<evidence type="ECO:0000256" key="5">
    <source>
        <dbReference type="ARBA" id="ARBA00023239"/>
    </source>
</evidence>
<keyword evidence="5 7" id="KW-0456">Lyase</keyword>
<comment type="catalytic activity">
    <reaction evidence="1 7">
        <text>GDP-alpha-D-mannose = GDP-4-dehydro-alpha-D-rhamnose + H2O</text>
        <dbReference type="Rhea" id="RHEA:23820"/>
        <dbReference type="ChEBI" id="CHEBI:15377"/>
        <dbReference type="ChEBI" id="CHEBI:57527"/>
        <dbReference type="ChEBI" id="CHEBI:57964"/>
        <dbReference type="EC" id="4.2.1.47"/>
    </reaction>
</comment>
<name>G2KLJ8_MICAA</name>
<dbReference type="eggNOG" id="COG1089">
    <property type="taxonomic scope" value="Bacteria"/>
</dbReference>
<evidence type="ECO:0000256" key="4">
    <source>
        <dbReference type="ARBA" id="ARBA00011989"/>
    </source>
</evidence>
<comment type="cofactor">
    <cofactor evidence="2 7">
        <name>NADP(+)</name>
        <dbReference type="ChEBI" id="CHEBI:58349"/>
    </cofactor>
</comment>
<proteinExistence type="inferred from homology"/>
<dbReference type="Gene3D" id="3.40.50.720">
    <property type="entry name" value="NAD(P)-binding Rossmann-like Domain"/>
    <property type="match status" value="1"/>
</dbReference>
<sequence>MDFKGADAARCAGSDRILRMQASPSALITGITGQDGAHLAEFLLGRGYVVHGVRLYSATDDTQRLRDILDHPRFHLHIGDLNDGGSLARLIRDCAPDEIYNLAAQSHVHASFKVPEATAQINALGPLRLLEAIRLLGREHEIKFYQASSSEMFGNAPAPQSEDTPFTPCSPYAAAKLYAYWLVRNYRDAYGMFACNGILFNHESALRGQEFVTQKIARGVAALASGHDAPALVLGNLNSRRDWGDARDYVRGMWMMLQRDTPDDYVLGTGQSYSVRDFVNAAFDAVGFTLTWTGIGVGETARCARTGRLLVSIDPSLFRPTEVNNLIADAAKARTVLGWMPETDFQTLVRDMVAAAMDNTQKSHGDDDWTNDNYARLA</sequence>
<evidence type="ECO:0000313" key="9">
    <source>
        <dbReference type="EMBL" id="AEP08828.1"/>
    </source>
</evidence>
<dbReference type="EMBL" id="CP002382">
    <property type="protein sequence ID" value="AEP08828.1"/>
    <property type="molecule type" value="Genomic_DNA"/>
</dbReference>
<dbReference type="FunFam" id="3.40.50.720:FF:000924">
    <property type="entry name" value="GDP-mannose 4,6 dehydratase"/>
    <property type="match status" value="1"/>
</dbReference>
<keyword evidence="7" id="KW-0521">NADP</keyword>
<dbReference type="AlphaFoldDB" id="G2KLJ8"/>
<dbReference type="HOGENOM" id="CLU_007383_14_0_5"/>
<dbReference type="Proteomes" id="UP000009286">
    <property type="component" value="Chromosome"/>
</dbReference>
<dbReference type="GO" id="GO:0042351">
    <property type="term" value="P:'de novo' GDP-L-fucose biosynthetic process"/>
    <property type="evidence" value="ECO:0007669"/>
    <property type="project" value="TreeGrafter"/>
</dbReference>
<dbReference type="GO" id="GO:0070401">
    <property type="term" value="F:NADP+ binding"/>
    <property type="evidence" value="ECO:0007669"/>
    <property type="project" value="UniProtKB-UniRule"/>
</dbReference>
<evidence type="ECO:0000256" key="6">
    <source>
        <dbReference type="ARBA" id="ARBA00059383"/>
    </source>
</evidence>
<dbReference type="InterPro" id="IPR036291">
    <property type="entry name" value="NAD(P)-bd_dom_sf"/>
</dbReference>
<dbReference type="InterPro" id="IPR016040">
    <property type="entry name" value="NAD(P)-bd_dom"/>
</dbReference>
<dbReference type="SUPFAM" id="SSF51735">
    <property type="entry name" value="NAD(P)-binding Rossmann-fold domains"/>
    <property type="match status" value="1"/>
</dbReference>
<dbReference type="HAMAP" id="MF_00955">
    <property type="entry name" value="GDP_Man_dehydratase"/>
    <property type="match status" value="1"/>
</dbReference>
<evidence type="ECO:0000256" key="3">
    <source>
        <dbReference type="ARBA" id="ARBA00009263"/>
    </source>
</evidence>
<gene>
    <name evidence="7 9" type="primary">gmd</name>
    <name evidence="9" type="ordered locus">MICA_491</name>
</gene>
<evidence type="ECO:0000313" key="10">
    <source>
        <dbReference type="Proteomes" id="UP000009286"/>
    </source>
</evidence>
<dbReference type="Gene3D" id="3.90.25.10">
    <property type="entry name" value="UDP-galactose 4-epimerase, domain 1"/>
    <property type="match status" value="1"/>
</dbReference>
<evidence type="ECO:0000256" key="7">
    <source>
        <dbReference type="HAMAP-Rule" id="MF_00955"/>
    </source>
</evidence>
<comment type="caution">
    <text evidence="7">Lacks conserved residue(s) required for the propagation of feature annotation.</text>
</comment>
<dbReference type="EC" id="4.2.1.47" evidence="4 7"/>
<dbReference type="STRING" id="856793.MICA_491"/>
<comment type="function">
    <text evidence="6 7">Catalyzes the conversion of GDP-D-mannose to GDP-4-dehydro-6-deoxy-D-mannose.</text>
</comment>
<evidence type="ECO:0000256" key="1">
    <source>
        <dbReference type="ARBA" id="ARBA00000188"/>
    </source>
</evidence>
<comment type="similarity">
    <text evidence="3 7">Belongs to the NAD(P)-dependent epimerase/dehydratase family. GDP-mannose 4,6-dehydratase subfamily.</text>
</comment>
<dbReference type="NCBIfam" id="TIGR01472">
    <property type="entry name" value="gmd"/>
    <property type="match status" value="1"/>
</dbReference>
<accession>G2KLJ8</accession>
<reference evidence="9 10" key="1">
    <citation type="journal article" date="2011" name="BMC Genomics">
        <title>Genomic insights into an obligate epibiotic bacterial predator: Micavibrio aeruginosavorus ARL-13.</title>
        <authorList>
            <person name="Wang Z."/>
            <person name="Kadouri D."/>
            <person name="Wu M."/>
        </authorList>
    </citation>
    <scope>NUCLEOTIDE SEQUENCE [LARGE SCALE GENOMIC DNA]</scope>
    <source>
        <strain evidence="9 10">ARL-13</strain>
    </source>
</reference>
<protein>
    <recommendedName>
        <fullName evidence="4 7">GDP-mannose 4,6-dehydratase</fullName>
        <ecNumber evidence="4 7">4.2.1.47</ecNumber>
    </recommendedName>
    <alternativeName>
        <fullName evidence="7">GDP-D-mannose dehydratase</fullName>
    </alternativeName>
</protein>
<feature type="domain" description="NAD(P)-binding" evidence="8">
    <location>
        <begin position="27"/>
        <end position="352"/>
    </location>
</feature>
<dbReference type="Pfam" id="PF16363">
    <property type="entry name" value="GDP_Man_Dehyd"/>
    <property type="match status" value="1"/>
</dbReference>
<dbReference type="KEGG" id="mai:MICA_491"/>
<dbReference type="PANTHER" id="PTHR43715">
    <property type="entry name" value="GDP-MANNOSE 4,6-DEHYDRATASE"/>
    <property type="match status" value="1"/>
</dbReference>